<dbReference type="EMBL" id="CM042887">
    <property type="protein sequence ID" value="KAI4330526.1"/>
    <property type="molecule type" value="Genomic_DNA"/>
</dbReference>
<name>A0ACB9N6E5_9MYRT</name>
<dbReference type="Proteomes" id="UP001057402">
    <property type="component" value="Chromosome 8"/>
</dbReference>
<reference evidence="2" key="1">
    <citation type="journal article" date="2023" name="Front. Plant Sci.">
        <title>Chromosomal-level genome assembly of Melastoma candidum provides insights into trichome evolution.</title>
        <authorList>
            <person name="Zhong Y."/>
            <person name="Wu W."/>
            <person name="Sun C."/>
            <person name="Zou P."/>
            <person name="Liu Y."/>
            <person name="Dai S."/>
            <person name="Zhou R."/>
        </authorList>
    </citation>
    <scope>NUCLEOTIDE SEQUENCE [LARGE SCALE GENOMIC DNA]</scope>
</reference>
<accession>A0ACB9N6E5</accession>
<evidence type="ECO:0000313" key="2">
    <source>
        <dbReference type="Proteomes" id="UP001057402"/>
    </source>
</evidence>
<comment type="caution">
    <text evidence="1">The sequence shown here is derived from an EMBL/GenBank/DDBJ whole genome shotgun (WGS) entry which is preliminary data.</text>
</comment>
<proteinExistence type="predicted"/>
<protein>
    <submittedName>
        <fullName evidence="1">Uncharacterized protein</fullName>
    </submittedName>
</protein>
<evidence type="ECO:0000313" key="1">
    <source>
        <dbReference type="EMBL" id="KAI4330526.1"/>
    </source>
</evidence>
<gene>
    <name evidence="1" type="ORF">MLD38_028808</name>
</gene>
<sequence>MISKLLDSPTAQQSEGTLAKHIQLHSRVSIPNHLSLYLYILDSGGRSYPEILSKAEVKWFRSKSRETNPDLSAPELIFWHISQAKHTRRWLHFQYPEHPGYGGYGNRPRGARMVEMYQKPFSIKFVDTDGGWRCA</sequence>
<organism evidence="1 2">
    <name type="scientific">Melastoma candidum</name>
    <dbReference type="NCBI Taxonomy" id="119954"/>
    <lineage>
        <taxon>Eukaryota</taxon>
        <taxon>Viridiplantae</taxon>
        <taxon>Streptophyta</taxon>
        <taxon>Embryophyta</taxon>
        <taxon>Tracheophyta</taxon>
        <taxon>Spermatophyta</taxon>
        <taxon>Magnoliopsida</taxon>
        <taxon>eudicotyledons</taxon>
        <taxon>Gunneridae</taxon>
        <taxon>Pentapetalae</taxon>
        <taxon>rosids</taxon>
        <taxon>malvids</taxon>
        <taxon>Myrtales</taxon>
        <taxon>Melastomataceae</taxon>
        <taxon>Melastomatoideae</taxon>
        <taxon>Melastomateae</taxon>
        <taxon>Melastoma</taxon>
    </lineage>
</organism>
<keyword evidence="2" id="KW-1185">Reference proteome</keyword>